<dbReference type="EMBL" id="CAXKWB010047512">
    <property type="protein sequence ID" value="CAL4165479.1"/>
    <property type="molecule type" value="Genomic_DNA"/>
</dbReference>
<evidence type="ECO:0000256" key="1">
    <source>
        <dbReference type="SAM" id="SignalP"/>
    </source>
</evidence>
<dbReference type="SUPFAM" id="SSF56436">
    <property type="entry name" value="C-type lectin-like"/>
    <property type="match status" value="1"/>
</dbReference>
<dbReference type="AlphaFoldDB" id="A0AAV2S9U1"/>
<feature type="chain" id="PRO_5043382633" description="C-type lectin domain-containing protein" evidence="1">
    <location>
        <begin position="21"/>
        <end position="161"/>
    </location>
</feature>
<dbReference type="Proteomes" id="UP001497623">
    <property type="component" value="Unassembled WGS sequence"/>
</dbReference>
<evidence type="ECO:0000313" key="3">
    <source>
        <dbReference type="EMBL" id="CAL4165479.1"/>
    </source>
</evidence>
<dbReference type="SMART" id="SM00034">
    <property type="entry name" value="CLECT"/>
    <property type="match status" value="1"/>
</dbReference>
<evidence type="ECO:0000313" key="4">
    <source>
        <dbReference type="Proteomes" id="UP001497623"/>
    </source>
</evidence>
<feature type="signal peptide" evidence="1">
    <location>
        <begin position="1"/>
        <end position="20"/>
    </location>
</feature>
<gene>
    <name evidence="3" type="ORF">MNOR_LOCUS33259</name>
</gene>
<dbReference type="CDD" id="cd00037">
    <property type="entry name" value="CLECT"/>
    <property type="match status" value="1"/>
</dbReference>
<dbReference type="InterPro" id="IPR016187">
    <property type="entry name" value="CTDL_fold"/>
</dbReference>
<protein>
    <recommendedName>
        <fullName evidence="2">C-type lectin domain-containing protein</fullName>
    </recommendedName>
</protein>
<evidence type="ECO:0000259" key="2">
    <source>
        <dbReference type="PROSITE" id="PS50041"/>
    </source>
</evidence>
<dbReference type="Gene3D" id="3.10.100.10">
    <property type="entry name" value="Mannose-Binding Protein A, subunit A"/>
    <property type="match status" value="1"/>
</dbReference>
<feature type="domain" description="C-type lectin" evidence="2">
    <location>
        <begin position="33"/>
        <end position="160"/>
    </location>
</feature>
<dbReference type="InterPro" id="IPR001304">
    <property type="entry name" value="C-type_lectin-like"/>
</dbReference>
<proteinExistence type="predicted"/>
<keyword evidence="1" id="KW-0732">Signal</keyword>
<name>A0AAV2S9U1_MEGNR</name>
<dbReference type="PROSITE" id="PS50041">
    <property type="entry name" value="C_TYPE_LECTIN_2"/>
    <property type="match status" value="1"/>
</dbReference>
<dbReference type="Pfam" id="PF00059">
    <property type="entry name" value="Lectin_C"/>
    <property type="match status" value="1"/>
</dbReference>
<keyword evidence="4" id="KW-1185">Reference proteome</keyword>
<reference evidence="3 4" key="1">
    <citation type="submission" date="2024-05" db="EMBL/GenBank/DDBJ databases">
        <authorList>
            <person name="Wallberg A."/>
        </authorList>
    </citation>
    <scope>NUCLEOTIDE SEQUENCE [LARGE SCALE GENOMIC DNA]</scope>
</reference>
<comment type="caution">
    <text evidence="3">The sequence shown here is derived from an EMBL/GenBank/DDBJ whole genome shotgun (WGS) entry which is preliminary data.</text>
</comment>
<organism evidence="3 4">
    <name type="scientific">Meganyctiphanes norvegica</name>
    <name type="common">Northern krill</name>
    <name type="synonym">Thysanopoda norvegica</name>
    <dbReference type="NCBI Taxonomy" id="48144"/>
    <lineage>
        <taxon>Eukaryota</taxon>
        <taxon>Metazoa</taxon>
        <taxon>Ecdysozoa</taxon>
        <taxon>Arthropoda</taxon>
        <taxon>Crustacea</taxon>
        <taxon>Multicrustacea</taxon>
        <taxon>Malacostraca</taxon>
        <taxon>Eumalacostraca</taxon>
        <taxon>Eucarida</taxon>
        <taxon>Euphausiacea</taxon>
        <taxon>Euphausiidae</taxon>
        <taxon>Meganyctiphanes</taxon>
    </lineage>
</organism>
<sequence length="161" mass="18147">MADILTLFTLMAMMATPILAVTDGECTLPFYKYGDDCLYFSVRDNGTRMSWSQAREACKLIGGDLAHNFSVDTLLKDDDFFSRVVGRSSPWVGASNHMAQGVFTWLDSNRVVLGPWYERHPNSNPGVTNCVWLKYSTFNELIRKGFGVSDCESLTQFMCQK</sequence>
<accession>A0AAV2S9U1</accession>
<dbReference type="InterPro" id="IPR016186">
    <property type="entry name" value="C-type_lectin-like/link_sf"/>
</dbReference>